<proteinExistence type="predicted"/>
<evidence type="ECO:0000313" key="2">
    <source>
        <dbReference type="EMBL" id="EJK71755.1"/>
    </source>
</evidence>
<dbReference type="AlphaFoldDB" id="K0T1X0"/>
<feature type="region of interest" description="Disordered" evidence="1">
    <location>
        <begin position="1"/>
        <end position="94"/>
    </location>
</feature>
<evidence type="ECO:0000256" key="1">
    <source>
        <dbReference type="SAM" id="MobiDB-lite"/>
    </source>
</evidence>
<name>K0T1X0_THAOC</name>
<reference evidence="2 3" key="1">
    <citation type="journal article" date="2012" name="Genome Biol.">
        <title>Genome and low-iron response of an oceanic diatom adapted to chronic iron limitation.</title>
        <authorList>
            <person name="Lommer M."/>
            <person name="Specht M."/>
            <person name="Roy A.S."/>
            <person name="Kraemer L."/>
            <person name="Andreson R."/>
            <person name="Gutowska M.A."/>
            <person name="Wolf J."/>
            <person name="Bergner S.V."/>
            <person name="Schilhabel M.B."/>
            <person name="Klostermeier U.C."/>
            <person name="Beiko R.G."/>
            <person name="Rosenstiel P."/>
            <person name="Hippler M."/>
            <person name="Laroche J."/>
        </authorList>
    </citation>
    <scope>NUCLEOTIDE SEQUENCE [LARGE SCALE GENOMIC DNA]</scope>
    <source>
        <strain evidence="2 3">CCMP1005</strain>
    </source>
</reference>
<sequence>RGAYPYAGRPKNESQKGRPTRGHRNGSISSGACSDEARKGHGQWPWGTPRGMASSCSREDRKTFLEMTSLDTEAPSEGSAASTAAEKKSGQAMPDLAAATSIAAEEAFEKRRPRAAARL</sequence>
<evidence type="ECO:0000313" key="3">
    <source>
        <dbReference type="Proteomes" id="UP000266841"/>
    </source>
</evidence>
<protein>
    <submittedName>
        <fullName evidence="2">Uncharacterized protein</fullName>
    </submittedName>
</protein>
<organism evidence="2 3">
    <name type="scientific">Thalassiosira oceanica</name>
    <name type="common">Marine diatom</name>
    <dbReference type="NCBI Taxonomy" id="159749"/>
    <lineage>
        <taxon>Eukaryota</taxon>
        <taxon>Sar</taxon>
        <taxon>Stramenopiles</taxon>
        <taxon>Ochrophyta</taxon>
        <taxon>Bacillariophyta</taxon>
        <taxon>Coscinodiscophyceae</taxon>
        <taxon>Thalassiosirophycidae</taxon>
        <taxon>Thalassiosirales</taxon>
        <taxon>Thalassiosiraceae</taxon>
        <taxon>Thalassiosira</taxon>
    </lineage>
</organism>
<comment type="caution">
    <text evidence="2">The sequence shown here is derived from an EMBL/GenBank/DDBJ whole genome shotgun (WGS) entry which is preliminary data.</text>
</comment>
<gene>
    <name evidence="2" type="ORF">THAOC_06775</name>
</gene>
<dbReference type="EMBL" id="AGNL01006834">
    <property type="protein sequence ID" value="EJK71755.1"/>
    <property type="molecule type" value="Genomic_DNA"/>
</dbReference>
<accession>K0T1X0</accession>
<feature type="non-terminal residue" evidence="2">
    <location>
        <position position="1"/>
    </location>
</feature>
<dbReference type="Proteomes" id="UP000266841">
    <property type="component" value="Unassembled WGS sequence"/>
</dbReference>
<keyword evidence="3" id="KW-1185">Reference proteome</keyword>